<accession>A0A6B8VL95</accession>
<dbReference type="Pfam" id="PF00899">
    <property type="entry name" value="ThiF"/>
    <property type="match status" value="1"/>
</dbReference>
<dbReference type="PANTHER" id="PTHR10953">
    <property type="entry name" value="UBIQUITIN-ACTIVATING ENZYME E1"/>
    <property type="match status" value="1"/>
</dbReference>
<organism evidence="5 6">
    <name type="scientific">Corynebacterium occultum</name>
    <dbReference type="NCBI Taxonomy" id="2675219"/>
    <lineage>
        <taxon>Bacteria</taxon>
        <taxon>Bacillati</taxon>
        <taxon>Actinomycetota</taxon>
        <taxon>Actinomycetes</taxon>
        <taxon>Mycobacteriales</taxon>
        <taxon>Corynebacteriaceae</taxon>
        <taxon>Corynebacterium</taxon>
    </lineage>
</organism>
<dbReference type="PROSITE" id="PS50206">
    <property type="entry name" value="RHODANESE_3"/>
    <property type="match status" value="1"/>
</dbReference>
<protein>
    <submittedName>
        <fullName evidence="5">Putative adenylyltransferase/sulfurtransferase MoeZ</fullName>
    </submittedName>
</protein>
<dbReference type="PANTHER" id="PTHR10953:SF102">
    <property type="entry name" value="ADENYLYLTRANSFERASE AND SULFURTRANSFERASE MOCS3"/>
    <property type="match status" value="1"/>
</dbReference>
<dbReference type="FunFam" id="3.40.50.720:FF:000033">
    <property type="entry name" value="Adenylyltransferase and sulfurtransferase MOCS3"/>
    <property type="match status" value="1"/>
</dbReference>
<dbReference type="Pfam" id="PF00581">
    <property type="entry name" value="Rhodanese"/>
    <property type="match status" value="1"/>
</dbReference>
<evidence type="ECO:0000256" key="1">
    <source>
        <dbReference type="ARBA" id="ARBA00022679"/>
    </source>
</evidence>
<dbReference type="GO" id="GO:0004792">
    <property type="term" value="F:thiosulfate-cyanide sulfurtransferase activity"/>
    <property type="evidence" value="ECO:0007669"/>
    <property type="project" value="TreeGrafter"/>
</dbReference>
<dbReference type="GO" id="GO:0042292">
    <property type="term" value="F:URM1 activating enzyme activity"/>
    <property type="evidence" value="ECO:0007669"/>
    <property type="project" value="TreeGrafter"/>
</dbReference>
<dbReference type="InterPro" id="IPR001763">
    <property type="entry name" value="Rhodanese-like_dom"/>
</dbReference>
<keyword evidence="6" id="KW-1185">Reference proteome</keyword>
<evidence type="ECO:0000256" key="3">
    <source>
        <dbReference type="ARBA" id="ARBA00022840"/>
    </source>
</evidence>
<keyword evidence="1 5" id="KW-0808">Transferase</keyword>
<dbReference type="EMBL" id="CP046455">
    <property type="protein sequence ID" value="QGU06212.1"/>
    <property type="molecule type" value="Genomic_DNA"/>
</dbReference>
<evidence type="ECO:0000313" key="5">
    <source>
        <dbReference type="EMBL" id="QGU06212.1"/>
    </source>
</evidence>
<dbReference type="Gene3D" id="3.40.250.10">
    <property type="entry name" value="Rhodanese-like domain"/>
    <property type="match status" value="1"/>
</dbReference>
<dbReference type="InterPro" id="IPR000594">
    <property type="entry name" value="ThiF_NAD_FAD-bd"/>
</dbReference>
<dbReference type="CDD" id="cd00757">
    <property type="entry name" value="ThiF_MoeB_HesA_family"/>
    <property type="match status" value="1"/>
</dbReference>
<evidence type="ECO:0000256" key="2">
    <source>
        <dbReference type="ARBA" id="ARBA00022741"/>
    </source>
</evidence>
<proteinExistence type="predicted"/>
<dbReference type="GO" id="GO:0016779">
    <property type="term" value="F:nucleotidyltransferase activity"/>
    <property type="evidence" value="ECO:0007669"/>
    <property type="project" value="UniProtKB-KW"/>
</dbReference>
<dbReference type="Gene3D" id="3.40.50.720">
    <property type="entry name" value="NAD(P)-binding Rossmann-like Domain"/>
    <property type="match status" value="1"/>
</dbReference>
<sequence length="366" mass="38294">MKELNPAQVARYRRQITLGGFGPAGQQKLLDAHVAVIGAGGLGSPALLYLAGAGVGKVTIIDDDVVDLSNLHRQVIHRTAAVGEFKASSARREMLELNPDSEIELFQERLTWENARQVLEGADVVLDGSDNFATRHVASAACAQLRIPHVWASILGFDAQISVFWADHGPVYEDLFPTPPPAGSVPSCSQAGVLGPLVGVMGSTMAMEALKLITAIGEPLMGKLGYYSSLSGRWEYIPVVGNPETVAKLRAEGPVETGIMVPSGVGGASQSGVPEVSEIPEGALLIDVREPEEFANFIIPGAVNVPLARITEEGFVPAGVHADAPVVIYCAGGVRSAKAVRALQEAGVSGPVSLAGGIDAWLDRQG</sequence>
<evidence type="ECO:0000259" key="4">
    <source>
        <dbReference type="PROSITE" id="PS50206"/>
    </source>
</evidence>
<dbReference type="AlphaFoldDB" id="A0A6B8VL95"/>
<feature type="domain" description="Rhodanese" evidence="4">
    <location>
        <begin position="279"/>
        <end position="366"/>
    </location>
</feature>
<dbReference type="GO" id="GO:0005524">
    <property type="term" value="F:ATP binding"/>
    <property type="evidence" value="ECO:0007669"/>
    <property type="project" value="UniProtKB-KW"/>
</dbReference>
<dbReference type="CDD" id="cd00158">
    <property type="entry name" value="RHOD"/>
    <property type="match status" value="1"/>
</dbReference>
<keyword evidence="5" id="KW-0548">Nucleotidyltransferase</keyword>
<dbReference type="InterPro" id="IPR045886">
    <property type="entry name" value="ThiF/MoeB/HesA"/>
</dbReference>
<gene>
    <name evidence="5" type="primary">moeZ1</name>
    <name evidence="5" type="ORF">COCCU_01225</name>
</gene>
<keyword evidence="3" id="KW-0067">ATP-binding</keyword>
<dbReference type="InterPro" id="IPR036873">
    <property type="entry name" value="Rhodanese-like_dom_sf"/>
</dbReference>
<dbReference type="InterPro" id="IPR035985">
    <property type="entry name" value="Ubiquitin-activating_enz"/>
</dbReference>
<dbReference type="Proteomes" id="UP000424462">
    <property type="component" value="Chromosome"/>
</dbReference>
<name>A0A6B8VL95_9CORY</name>
<reference evidence="5 6" key="1">
    <citation type="submission" date="2019-11" db="EMBL/GenBank/DDBJ databases">
        <title>Complete genome sequence of Corynebacterium kalinowskii 1959, a novel Corynebacterium species isolated from soil of a small paddock in Vilsendorf, Germany.</title>
        <authorList>
            <person name="Schaffert L."/>
            <person name="Ruwe M."/>
            <person name="Milse J."/>
            <person name="Hanuschka K."/>
            <person name="Ortseifen V."/>
            <person name="Droste J."/>
            <person name="Brandt D."/>
            <person name="Schlueter L."/>
            <person name="Kutter Y."/>
            <person name="Vinke S."/>
            <person name="Viehoefer P."/>
            <person name="Jacob L."/>
            <person name="Luebke N.-C."/>
            <person name="Schulte-Berndt E."/>
            <person name="Hain C."/>
            <person name="Linder M."/>
            <person name="Schmidt P."/>
            <person name="Wollenschlaeger L."/>
            <person name="Luttermann T."/>
            <person name="Thieme E."/>
            <person name="Hassa J."/>
            <person name="Haak M."/>
            <person name="Wittchen M."/>
            <person name="Mentz A."/>
            <person name="Persicke M."/>
            <person name="Busche T."/>
            <person name="Ruckert C."/>
        </authorList>
    </citation>
    <scope>NUCLEOTIDE SEQUENCE [LARGE SCALE GENOMIC DNA]</scope>
    <source>
        <strain evidence="5 6">2039</strain>
    </source>
</reference>
<dbReference type="SMART" id="SM00450">
    <property type="entry name" value="RHOD"/>
    <property type="match status" value="1"/>
</dbReference>
<dbReference type="KEGG" id="cok:COCCU_01225"/>
<dbReference type="GO" id="GO:0005737">
    <property type="term" value="C:cytoplasm"/>
    <property type="evidence" value="ECO:0007669"/>
    <property type="project" value="TreeGrafter"/>
</dbReference>
<evidence type="ECO:0000313" key="6">
    <source>
        <dbReference type="Proteomes" id="UP000424462"/>
    </source>
</evidence>
<keyword evidence="2" id="KW-0547">Nucleotide-binding</keyword>
<dbReference type="SUPFAM" id="SSF69572">
    <property type="entry name" value="Activating enzymes of the ubiquitin-like proteins"/>
    <property type="match status" value="1"/>
</dbReference>